<sequence length="163" mass="17159">MKHWRSNLALALSALSLLIVLGQCASDFASDFNTGLQSEPELATASQVEAVAHVTLPPGTVLLSAVYSNGLKTRLVAKFRMPRAALDGFVASGKFTTQPVDGLRPVTGKDNLGGGNLWKPEESIKVAGIDESEAPGPEGTYRSVLFGLDDPDSVLVHLAATKN</sequence>
<keyword evidence="3" id="KW-1185">Reference proteome</keyword>
<accession>A0ABS7BCK6</accession>
<dbReference type="Proteomes" id="UP001519863">
    <property type="component" value="Unassembled WGS sequence"/>
</dbReference>
<proteinExistence type="predicted"/>
<protein>
    <recommendedName>
        <fullName evidence="4">Lipoprotein</fullName>
    </recommendedName>
</protein>
<dbReference type="EMBL" id="JAHXZI010000021">
    <property type="protein sequence ID" value="MBW6438680.1"/>
    <property type="molecule type" value="Genomic_DNA"/>
</dbReference>
<feature type="signal peptide" evidence="1">
    <location>
        <begin position="1"/>
        <end position="25"/>
    </location>
</feature>
<organism evidence="2 3">
    <name type="scientific">Actinoplanes hulinensis</name>
    <dbReference type="NCBI Taxonomy" id="1144547"/>
    <lineage>
        <taxon>Bacteria</taxon>
        <taxon>Bacillati</taxon>
        <taxon>Actinomycetota</taxon>
        <taxon>Actinomycetes</taxon>
        <taxon>Micromonosporales</taxon>
        <taxon>Micromonosporaceae</taxon>
        <taxon>Actinoplanes</taxon>
    </lineage>
</organism>
<reference evidence="2 3" key="1">
    <citation type="journal article" date="2013" name="Antonie Van Leeuwenhoek">
        <title>Actinoplanes hulinensis sp. nov., a novel actinomycete isolated from soybean root (Glycine max (L.) Merr).</title>
        <authorList>
            <person name="Shen Y."/>
            <person name="Liu C."/>
            <person name="Wang X."/>
            <person name="Zhao J."/>
            <person name="Jia F."/>
            <person name="Zhang Y."/>
            <person name="Wang L."/>
            <person name="Yang D."/>
            <person name="Xiang W."/>
        </authorList>
    </citation>
    <scope>NUCLEOTIDE SEQUENCE [LARGE SCALE GENOMIC DNA]</scope>
    <source>
        <strain evidence="2 3">NEAU-M9</strain>
    </source>
</reference>
<gene>
    <name evidence="2" type="ORF">KZ829_33630</name>
</gene>
<evidence type="ECO:0000256" key="1">
    <source>
        <dbReference type="SAM" id="SignalP"/>
    </source>
</evidence>
<keyword evidence="1" id="KW-0732">Signal</keyword>
<dbReference type="RefSeq" id="WP_220147874.1">
    <property type="nucleotide sequence ID" value="NZ_JAHXZI010000021.1"/>
</dbReference>
<evidence type="ECO:0000313" key="3">
    <source>
        <dbReference type="Proteomes" id="UP001519863"/>
    </source>
</evidence>
<evidence type="ECO:0008006" key="4">
    <source>
        <dbReference type="Google" id="ProtNLM"/>
    </source>
</evidence>
<feature type="chain" id="PRO_5047369795" description="Lipoprotein" evidence="1">
    <location>
        <begin position="26"/>
        <end position="163"/>
    </location>
</feature>
<name>A0ABS7BCK6_9ACTN</name>
<evidence type="ECO:0000313" key="2">
    <source>
        <dbReference type="EMBL" id="MBW6438680.1"/>
    </source>
</evidence>
<comment type="caution">
    <text evidence="2">The sequence shown here is derived from an EMBL/GenBank/DDBJ whole genome shotgun (WGS) entry which is preliminary data.</text>
</comment>